<protein>
    <submittedName>
        <fullName evidence="2">Uncharacterized protein</fullName>
    </submittedName>
</protein>
<keyword evidence="3" id="KW-1185">Reference proteome</keyword>
<accession>A0A975YHI3</accession>
<dbReference type="EMBL" id="CP078073">
    <property type="protein sequence ID" value="QXL89574.1"/>
    <property type="molecule type" value="Genomic_DNA"/>
</dbReference>
<sequence length="130" mass="14114">MKRARCANVPKPTESAMDRSAKTTVAPCLVIHDSPIFAQDLLEILESCCAGDVAVARDVSQITITPVRVVIMTHEAFLSMPKDRIAQWRALDVPILVLDGAPCDDPGIGMVQQPFRREDITAALGDLGIF</sequence>
<organism evidence="2">
    <name type="scientific">Gymnodinialimonas phycosphaerae</name>
    <dbReference type="NCBI Taxonomy" id="2841589"/>
    <lineage>
        <taxon>Bacteria</taxon>
        <taxon>Pseudomonadati</taxon>
        <taxon>Pseudomonadota</taxon>
        <taxon>Alphaproteobacteria</taxon>
        <taxon>Rhodobacterales</taxon>
        <taxon>Paracoccaceae</taxon>
        <taxon>Gymnodinialimonas</taxon>
    </lineage>
</organism>
<gene>
    <name evidence="1" type="ORF">KUL25_08750</name>
    <name evidence="2" type="ORF">KUL25_08755</name>
</gene>
<proteinExistence type="predicted"/>
<evidence type="ECO:0000313" key="1">
    <source>
        <dbReference type="EMBL" id="MBY4892850.1"/>
    </source>
</evidence>
<dbReference type="Proteomes" id="UP000693972">
    <property type="component" value="Unassembled WGS sequence"/>
</dbReference>
<dbReference type="RefSeq" id="WP_257892602.1">
    <property type="nucleotide sequence ID" value="NZ_JAIMBW010000001.1"/>
</dbReference>
<evidence type="ECO:0000313" key="3">
    <source>
        <dbReference type="Proteomes" id="UP000693972"/>
    </source>
</evidence>
<name>A0A975YHI3_9RHOB</name>
<dbReference type="AlphaFoldDB" id="A0A975YHI3"/>
<evidence type="ECO:0000313" key="2">
    <source>
        <dbReference type="EMBL" id="QXL89574.1"/>
    </source>
</evidence>
<reference evidence="2 3" key="1">
    <citation type="submission" date="2021-07" db="EMBL/GenBank/DDBJ databases">
        <title>Karlodiniumbacter phycospheric gen. nov., sp. nov., a phycosphere bacterium isolated from karlodinium veneficum.</title>
        <authorList>
            <person name="Peng Y."/>
            <person name="Jiang L."/>
            <person name="Lee J."/>
        </authorList>
    </citation>
    <scope>NUCLEOTIDE SEQUENCE</scope>
    <source>
        <strain evidence="2 3">N5</strain>
    </source>
</reference>
<dbReference type="EMBL" id="JAIMBW010000001">
    <property type="protein sequence ID" value="MBY4892850.1"/>
    <property type="molecule type" value="Genomic_DNA"/>
</dbReference>